<reference evidence="1 2" key="1">
    <citation type="journal article" date="2018" name="Sci. Rep.">
        <title>A novel species of the marine cyanobacterium Acaryochloris with a unique pigment content and lifestyle.</title>
        <authorList>
            <person name="Partensky F."/>
            <person name="Six C."/>
            <person name="Ratin M."/>
            <person name="Garczarek L."/>
            <person name="Vaulot D."/>
            <person name="Probert I."/>
            <person name="Calteau A."/>
            <person name="Gourvil P."/>
            <person name="Marie D."/>
            <person name="Grebert T."/>
            <person name="Bouchier C."/>
            <person name="Le Panse S."/>
            <person name="Gachenot M."/>
            <person name="Rodriguez F."/>
            <person name="Garrido J.L."/>
        </authorList>
    </citation>
    <scope>NUCLEOTIDE SEQUENCE [LARGE SCALE GENOMIC DNA]</scope>
    <source>
        <strain evidence="1 2">RCC1774</strain>
    </source>
</reference>
<dbReference type="CDD" id="cd13585">
    <property type="entry name" value="PBP2_TMBP_like"/>
    <property type="match status" value="1"/>
</dbReference>
<protein>
    <submittedName>
        <fullName evidence="1">Putative ABC transporter-binding protein</fullName>
    </submittedName>
</protein>
<dbReference type="AlphaFoldDB" id="A0A2W1JMC7"/>
<dbReference type="EMBL" id="PQWO01000012">
    <property type="protein sequence ID" value="PZD72032.1"/>
    <property type="molecule type" value="Genomic_DNA"/>
</dbReference>
<gene>
    <name evidence="1" type="ORF">C1752_03949</name>
</gene>
<accession>A0A2W1JMC7</accession>
<dbReference type="PANTHER" id="PTHR43649:SF12">
    <property type="entry name" value="DIACETYLCHITOBIOSE BINDING PROTEIN DASA"/>
    <property type="match status" value="1"/>
</dbReference>
<dbReference type="SUPFAM" id="SSF53850">
    <property type="entry name" value="Periplasmic binding protein-like II"/>
    <property type="match status" value="1"/>
</dbReference>
<evidence type="ECO:0000313" key="2">
    <source>
        <dbReference type="Proteomes" id="UP000248857"/>
    </source>
</evidence>
<organism evidence="1 2">
    <name type="scientific">Acaryochloris thomasi RCC1774</name>
    <dbReference type="NCBI Taxonomy" id="1764569"/>
    <lineage>
        <taxon>Bacteria</taxon>
        <taxon>Bacillati</taxon>
        <taxon>Cyanobacteriota</taxon>
        <taxon>Cyanophyceae</taxon>
        <taxon>Acaryochloridales</taxon>
        <taxon>Acaryochloridaceae</taxon>
        <taxon>Acaryochloris</taxon>
        <taxon>Acaryochloris thomasi</taxon>
    </lineage>
</organism>
<dbReference type="Gene3D" id="3.40.190.10">
    <property type="entry name" value="Periplasmic binding protein-like II"/>
    <property type="match status" value="1"/>
</dbReference>
<sequence>MRAFAIGVHWIRYNRDAIATLMISPRPWKRFTLFALLGLMLSLLISCAPGPSSSESDDGRAEVEFWTMQLQPEYNDYFNEVIETFESENPELKIRWVDVPWSAMQTRILSAVSANKAPDVVNLNPDFASQLASQDAWLNLNDKISEEVRSQYLPNIWKATTLGDKSFGFPWYLTSRIAIYNEDLLEQAGVDKPPTTYAELAQVAKQVKEKTGKYAFFVTAVPEDSGELLESFVQMGVELLDDQGKAAFNSPEGKAAFQYWTDLYQQGLLPPEVITEGHRQAVQLYQSGQAAILTSSPQFLKSISTNAPDIAKVSVPAPQISGESGKTNVAAMNLLVPSGTDQPEAALKFAQFVTNPENQLTFAKAANVLPSTQSSLADPYFSEVPTDASALDKGRVISASQMETAEVLIPVVEDVKKLQKIIYTNLQEAMLDKKSVDQAVADAEKEWNQEVSG</sequence>
<dbReference type="InterPro" id="IPR050490">
    <property type="entry name" value="Bact_solute-bd_prot1"/>
</dbReference>
<evidence type="ECO:0000313" key="1">
    <source>
        <dbReference type="EMBL" id="PZD72032.1"/>
    </source>
</evidence>
<comment type="caution">
    <text evidence="1">The sequence shown here is derived from an EMBL/GenBank/DDBJ whole genome shotgun (WGS) entry which is preliminary data.</text>
</comment>
<dbReference type="InterPro" id="IPR006059">
    <property type="entry name" value="SBP"/>
</dbReference>
<name>A0A2W1JMC7_9CYAN</name>
<proteinExistence type="predicted"/>
<keyword evidence="2" id="KW-1185">Reference proteome</keyword>
<dbReference type="PANTHER" id="PTHR43649">
    <property type="entry name" value="ARABINOSE-BINDING PROTEIN-RELATED"/>
    <property type="match status" value="1"/>
</dbReference>
<dbReference type="Proteomes" id="UP000248857">
    <property type="component" value="Unassembled WGS sequence"/>
</dbReference>
<dbReference type="Pfam" id="PF01547">
    <property type="entry name" value="SBP_bac_1"/>
    <property type="match status" value="1"/>
</dbReference>